<dbReference type="AlphaFoldDB" id="A0AAN6DYV1"/>
<reference evidence="1" key="1">
    <citation type="journal article" date="2022" name="bioRxiv">
        <title>Deciphering the potential niche of two novel black yeast fungi from a biological soil crust based on their genomes, phenotypes, and melanin regulation.</title>
        <authorList>
            <consortium name="DOE Joint Genome Institute"/>
            <person name="Carr E.C."/>
            <person name="Barton Q."/>
            <person name="Grambo S."/>
            <person name="Sullivan M."/>
            <person name="Renfro C.M."/>
            <person name="Kuo A."/>
            <person name="Pangilinan J."/>
            <person name="Lipzen A."/>
            <person name="Keymanesh K."/>
            <person name="Savage E."/>
            <person name="Barry K."/>
            <person name="Grigoriev I.V."/>
            <person name="Riekhof W.R."/>
            <person name="Harris S.S."/>
        </authorList>
    </citation>
    <scope>NUCLEOTIDE SEQUENCE</scope>
    <source>
        <strain evidence="1">JF 03-4F</strain>
    </source>
</reference>
<proteinExistence type="predicted"/>
<name>A0AAN6DYV1_9EURO</name>
<dbReference type="PANTHER" id="PTHR35006">
    <property type="entry name" value="GLYOXALASE FAMILY PROTEIN (AFU_ORTHOLOGUE AFUA_5G14830)"/>
    <property type="match status" value="1"/>
</dbReference>
<dbReference type="EMBL" id="MU404352">
    <property type="protein sequence ID" value="KAI1615161.1"/>
    <property type="molecule type" value="Genomic_DNA"/>
</dbReference>
<dbReference type="InterPro" id="IPR029068">
    <property type="entry name" value="Glyas_Bleomycin-R_OHBP_Dase"/>
</dbReference>
<evidence type="ECO:0000313" key="1">
    <source>
        <dbReference type="EMBL" id="KAI1615161.1"/>
    </source>
</evidence>
<evidence type="ECO:0000313" key="2">
    <source>
        <dbReference type="Proteomes" id="UP001203852"/>
    </source>
</evidence>
<gene>
    <name evidence="1" type="ORF">EDD36DRAFT_177960</name>
</gene>
<dbReference type="Proteomes" id="UP001203852">
    <property type="component" value="Unassembled WGS sequence"/>
</dbReference>
<organism evidence="1 2">
    <name type="scientific">Exophiala viscosa</name>
    <dbReference type="NCBI Taxonomy" id="2486360"/>
    <lineage>
        <taxon>Eukaryota</taxon>
        <taxon>Fungi</taxon>
        <taxon>Dikarya</taxon>
        <taxon>Ascomycota</taxon>
        <taxon>Pezizomycotina</taxon>
        <taxon>Eurotiomycetes</taxon>
        <taxon>Chaetothyriomycetidae</taxon>
        <taxon>Chaetothyriales</taxon>
        <taxon>Herpotrichiellaceae</taxon>
        <taxon>Exophiala</taxon>
    </lineage>
</organism>
<keyword evidence="2" id="KW-1185">Reference proteome</keyword>
<dbReference type="PANTHER" id="PTHR35006:SF2">
    <property type="entry name" value="GLYOXALASE FAMILY PROTEIN (AFU_ORTHOLOGUE AFUA_5G14830)"/>
    <property type="match status" value="1"/>
</dbReference>
<sequence>MPADHFSLTVPESAFEGLITFLTTSLAHFGFKEMTHPTPGVVGLGEVIPYFWIKSYLPEGLSEKAFLNLLKTNHVAFTAENSEQVNQFHAAALKAGGTCNGPPGLRQEYHAGYYGAYGAFVRDPACGVNFEVVCHLGE</sequence>
<dbReference type="Gene3D" id="3.10.180.10">
    <property type="entry name" value="2,3-Dihydroxybiphenyl 1,2-Dioxygenase, domain 1"/>
    <property type="match status" value="1"/>
</dbReference>
<dbReference type="SUPFAM" id="SSF54593">
    <property type="entry name" value="Glyoxalase/Bleomycin resistance protein/Dihydroxybiphenyl dioxygenase"/>
    <property type="match status" value="1"/>
</dbReference>
<evidence type="ECO:0008006" key="3">
    <source>
        <dbReference type="Google" id="ProtNLM"/>
    </source>
</evidence>
<protein>
    <recommendedName>
        <fullName evidence="3">VOC domain-containing protein</fullName>
    </recommendedName>
</protein>
<comment type="caution">
    <text evidence="1">The sequence shown here is derived from an EMBL/GenBank/DDBJ whole genome shotgun (WGS) entry which is preliminary data.</text>
</comment>
<accession>A0AAN6DYV1</accession>